<dbReference type="AlphaFoldDB" id="A0AAV9RFW2"/>
<accession>A0AAV9RFW2</accession>
<gene>
    <name evidence="2" type="ORF">CRENBAI_008729</name>
</gene>
<proteinExistence type="predicted"/>
<feature type="region of interest" description="Disordered" evidence="1">
    <location>
        <begin position="64"/>
        <end position="83"/>
    </location>
</feature>
<comment type="caution">
    <text evidence="2">The sequence shown here is derived from an EMBL/GenBank/DDBJ whole genome shotgun (WGS) entry which is preliminary data.</text>
</comment>
<sequence length="206" mass="22022">MAEGGGGRGGEGRIDAAAARRTGGGLRCREMSEGNDVSGSELGEMDVGCDGGNNEGVWEIQKIKRKRKTSRQQTESSISEVEGEADVMPEFKVVLKFVKEGVSFGKTGSRGQQTQQRHPEVPLPRHLLQLLRGEPKAFPGQPRDSPSSVSWTVPWAYSRWDVPGTPPEEGIQEEASGIDARATSTGSSRCGGAAAPPEWPSSSPYL</sequence>
<feature type="region of interest" description="Disordered" evidence="1">
    <location>
        <begin position="160"/>
        <end position="206"/>
    </location>
</feature>
<keyword evidence="3" id="KW-1185">Reference proteome</keyword>
<dbReference type="EMBL" id="JAHHUM010001905">
    <property type="protein sequence ID" value="KAK5607914.1"/>
    <property type="molecule type" value="Genomic_DNA"/>
</dbReference>
<evidence type="ECO:0000313" key="2">
    <source>
        <dbReference type="EMBL" id="KAK5607914.1"/>
    </source>
</evidence>
<dbReference type="Proteomes" id="UP001311232">
    <property type="component" value="Unassembled WGS sequence"/>
</dbReference>
<feature type="compositionally biased region" description="Low complexity" evidence="1">
    <location>
        <begin position="193"/>
        <end position="206"/>
    </location>
</feature>
<protein>
    <submittedName>
        <fullName evidence="2">Uncharacterized protein</fullName>
    </submittedName>
</protein>
<reference evidence="2 3" key="1">
    <citation type="submission" date="2021-06" db="EMBL/GenBank/DDBJ databases">
        <authorList>
            <person name="Palmer J.M."/>
        </authorList>
    </citation>
    <scope>NUCLEOTIDE SEQUENCE [LARGE SCALE GENOMIC DNA]</scope>
    <source>
        <strain evidence="2 3">MEX-2019</strain>
        <tissue evidence="2">Muscle</tissue>
    </source>
</reference>
<name>A0AAV9RFW2_9TELE</name>
<evidence type="ECO:0000256" key="1">
    <source>
        <dbReference type="SAM" id="MobiDB-lite"/>
    </source>
</evidence>
<evidence type="ECO:0000313" key="3">
    <source>
        <dbReference type="Proteomes" id="UP001311232"/>
    </source>
</evidence>
<organism evidence="2 3">
    <name type="scientific">Crenichthys baileyi</name>
    <name type="common">White River springfish</name>
    <dbReference type="NCBI Taxonomy" id="28760"/>
    <lineage>
        <taxon>Eukaryota</taxon>
        <taxon>Metazoa</taxon>
        <taxon>Chordata</taxon>
        <taxon>Craniata</taxon>
        <taxon>Vertebrata</taxon>
        <taxon>Euteleostomi</taxon>
        <taxon>Actinopterygii</taxon>
        <taxon>Neopterygii</taxon>
        <taxon>Teleostei</taxon>
        <taxon>Neoteleostei</taxon>
        <taxon>Acanthomorphata</taxon>
        <taxon>Ovalentaria</taxon>
        <taxon>Atherinomorphae</taxon>
        <taxon>Cyprinodontiformes</taxon>
        <taxon>Goodeidae</taxon>
        <taxon>Crenichthys</taxon>
    </lineage>
</organism>
<feature type="region of interest" description="Disordered" evidence="1">
    <location>
        <begin position="1"/>
        <end position="53"/>
    </location>
</feature>